<reference evidence="7 8" key="1">
    <citation type="submission" date="2015-07" db="EMBL/GenBank/DDBJ databases">
        <title>The genome of Eufriesea mexicana.</title>
        <authorList>
            <person name="Pan H."/>
            <person name="Kapheim K."/>
        </authorList>
    </citation>
    <scope>NUCLEOTIDE SEQUENCE [LARGE SCALE GENOMIC DNA]</scope>
    <source>
        <strain evidence="7">0111107269</strain>
        <tissue evidence="7">Whole body</tissue>
    </source>
</reference>
<dbReference type="InterPro" id="IPR001349">
    <property type="entry name" value="Cyt_c_oxidase_su6a"/>
</dbReference>
<dbReference type="GO" id="GO:0005743">
    <property type="term" value="C:mitochondrial inner membrane"/>
    <property type="evidence" value="ECO:0007669"/>
    <property type="project" value="UniProtKB-SubCell"/>
</dbReference>
<keyword evidence="4" id="KW-0496">Mitochondrion</keyword>
<evidence type="ECO:0000313" key="8">
    <source>
        <dbReference type="Proteomes" id="UP000250275"/>
    </source>
</evidence>
<dbReference type="EMBL" id="KQ760221">
    <property type="protein sequence ID" value="OAD61365.1"/>
    <property type="molecule type" value="Genomic_DNA"/>
</dbReference>
<dbReference type="Proteomes" id="UP000250275">
    <property type="component" value="Unassembled WGS sequence"/>
</dbReference>
<keyword evidence="2" id="KW-0999">Mitochondrion inner membrane</keyword>
<evidence type="ECO:0000256" key="2">
    <source>
        <dbReference type="ARBA" id="ARBA00022792"/>
    </source>
</evidence>
<dbReference type="OrthoDB" id="5947505at2759"/>
<evidence type="ECO:0000256" key="4">
    <source>
        <dbReference type="ARBA" id="ARBA00023128"/>
    </source>
</evidence>
<dbReference type="GO" id="GO:0006123">
    <property type="term" value="P:mitochondrial electron transport, cytochrome c to oxygen"/>
    <property type="evidence" value="ECO:0007669"/>
    <property type="project" value="TreeGrafter"/>
</dbReference>
<proteinExistence type="inferred from homology"/>
<gene>
    <name evidence="7" type="ORF">WN48_01376</name>
</gene>
<evidence type="ECO:0000256" key="5">
    <source>
        <dbReference type="ARBA" id="ARBA00023136"/>
    </source>
</evidence>
<name>A0A310ST66_9HYME</name>
<organism evidence="7 8">
    <name type="scientific">Eufriesea mexicana</name>
    <dbReference type="NCBI Taxonomy" id="516756"/>
    <lineage>
        <taxon>Eukaryota</taxon>
        <taxon>Metazoa</taxon>
        <taxon>Ecdysozoa</taxon>
        <taxon>Arthropoda</taxon>
        <taxon>Hexapoda</taxon>
        <taxon>Insecta</taxon>
        <taxon>Pterygota</taxon>
        <taxon>Neoptera</taxon>
        <taxon>Endopterygota</taxon>
        <taxon>Hymenoptera</taxon>
        <taxon>Apocrita</taxon>
        <taxon>Aculeata</taxon>
        <taxon>Apoidea</taxon>
        <taxon>Anthophila</taxon>
        <taxon>Apidae</taxon>
        <taxon>Eufriesea</taxon>
    </lineage>
</organism>
<dbReference type="InterPro" id="IPR036418">
    <property type="entry name" value="Cyt_c_oxidase_su6a_sf"/>
</dbReference>
<comment type="subcellular location">
    <subcellularLocation>
        <location evidence="1">Mitochondrion inner membrane</location>
    </subcellularLocation>
</comment>
<dbReference type="AlphaFoldDB" id="A0A310ST66"/>
<dbReference type="Pfam" id="PF02046">
    <property type="entry name" value="COX6A"/>
    <property type="match status" value="1"/>
</dbReference>
<evidence type="ECO:0000256" key="1">
    <source>
        <dbReference type="ARBA" id="ARBA00004273"/>
    </source>
</evidence>
<keyword evidence="5" id="KW-0472">Membrane</keyword>
<evidence type="ECO:0000256" key="3">
    <source>
        <dbReference type="ARBA" id="ARBA00022946"/>
    </source>
</evidence>
<comment type="similarity">
    <text evidence="6">Belongs to the cytochrome c oxidase subunit 6A family.</text>
</comment>
<accession>A0A310ST66</accession>
<dbReference type="PANTHER" id="PTHR11504:SF0">
    <property type="entry name" value="CYTOCHROME C OXIDASE SUBUNIT"/>
    <property type="match status" value="1"/>
</dbReference>
<evidence type="ECO:0000256" key="6">
    <source>
        <dbReference type="RuleBase" id="RU004396"/>
    </source>
</evidence>
<dbReference type="PANTHER" id="PTHR11504">
    <property type="entry name" value="CYTOCHROME C OXIDASE POLYPEPTIDE VIA"/>
    <property type="match status" value="1"/>
</dbReference>
<keyword evidence="8" id="KW-1185">Reference proteome</keyword>
<sequence length="118" mass="13904">MAKVLKLGQFGHTFTRGIMHGKEYIKTVEQLTHVPNPKTEKLMSIISHYVMLPLFILHGIYCYKKHLEHEEHVRREGLPKFIHYPYLKIMNKPFPWGDGKHSLFHSKTNYVVGIGYEE</sequence>
<keyword evidence="3" id="KW-0809">Transit peptide</keyword>
<dbReference type="SUPFAM" id="SSF81411">
    <property type="entry name" value="Mitochondrial cytochrome c oxidase subunit VIa"/>
    <property type="match status" value="1"/>
</dbReference>
<evidence type="ECO:0000313" key="7">
    <source>
        <dbReference type="EMBL" id="OAD61365.1"/>
    </source>
</evidence>
<dbReference type="Gene3D" id="4.10.95.10">
    <property type="entry name" value="Cytochrome c oxidase, subunit VIa"/>
    <property type="match status" value="1"/>
</dbReference>
<protein>
    <submittedName>
        <fullName evidence="7">Cytochrome c oxidase subunit 6A1, mitochondrial</fullName>
    </submittedName>
</protein>
<dbReference type="GO" id="GO:0030234">
    <property type="term" value="F:enzyme regulator activity"/>
    <property type="evidence" value="ECO:0007669"/>
    <property type="project" value="TreeGrafter"/>
</dbReference>